<dbReference type="AlphaFoldDB" id="A0A9W6CSS2"/>
<dbReference type="CDD" id="cd00085">
    <property type="entry name" value="HNHc"/>
    <property type="match status" value="1"/>
</dbReference>
<comment type="caution">
    <text evidence="3">The sequence shown here is derived from an EMBL/GenBank/DDBJ whole genome shotgun (WGS) entry which is preliminary data.</text>
</comment>
<dbReference type="InterPro" id="IPR013597">
    <property type="entry name" value="Mat_intron_G2"/>
</dbReference>
<dbReference type="InterPro" id="IPR002711">
    <property type="entry name" value="HNH"/>
</dbReference>
<evidence type="ECO:0000313" key="3">
    <source>
        <dbReference type="EMBL" id="GLI25750.1"/>
    </source>
</evidence>
<dbReference type="GO" id="GO:0008270">
    <property type="term" value="F:zinc ion binding"/>
    <property type="evidence" value="ECO:0007669"/>
    <property type="project" value="InterPro"/>
</dbReference>
<dbReference type="GeneID" id="95766201"/>
<keyword evidence="4" id="KW-0808">Transferase</keyword>
<evidence type="ECO:0000313" key="6">
    <source>
        <dbReference type="Proteomes" id="UP001245370"/>
    </source>
</evidence>
<dbReference type="Pfam" id="PF08388">
    <property type="entry name" value="GIIM"/>
    <property type="match status" value="1"/>
</dbReference>
<evidence type="ECO:0000259" key="2">
    <source>
        <dbReference type="PROSITE" id="PS50878"/>
    </source>
</evidence>
<reference evidence="3" key="1">
    <citation type="submission" date="2022-12" db="EMBL/GenBank/DDBJ databases">
        <title>Reference genome sequencing for broad-spectrum identification of bacterial and archaeal isolates by mass spectrometry.</title>
        <authorList>
            <person name="Sekiguchi Y."/>
            <person name="Tourlousse D.M."/>
        </authorList>
    </citation>
    <scope>NUCLEOTIDE SEQUENCE</scope>
    <source>
        <strain evidence="3">301</strain>
    </source>
</reference>
<evidence type="ECO:0000313" key="5">
    <source>
        <dbReference type="Proteomes" id="UP001144397"/>
    </source>
</evidence>
<dbReference type="SMART" id="SM00507">
    <property type="entry name" value="HNHc"/>
    <property type="match status" value="1"/>
</dbReference>
<dbReference type="GO" id="GO:0003964">
    <property type="term" value="F:RNA-directed DNA polymerase activity"/>
    <property type="evidence" value="ECO:0007669"/>
    <property type="project" value="UniProtKB-KW"/>
</dbReference>
<dbReference type="GO" id="GO:0004519">
    <property type="term" value="F:endonuclease activity"/>
    <property type="evidence" value="ECO:0007669"/>
    <property type="project" value="InterPro"/>
</dbReference>
<keyword evidence="3" id="KW-0695">RNA-directed DNA polymerase</keyword>
<dbReference type="EMBL" id="JAVDPY010000011">
    <property type="protein sequence ID" value="MDR6336361.1"/>
    <property type="molecule type" value="Genomic_DNA"/>
</dbReference>
<dbReference type="Pfam" id="PF01844">
    <property type="entry name" value="HNH"/>
    <property type="match status" value="1"/>
</dbReference>
<dbReference type="InterPro" id="IPR030931">
    <property type="entry name" value="Group_II_RT_mat"/>
</dbReference>
<dbReference type="InterPro" id="IPR043502">
    <property type="entry name" value="DNA/RNA_pol_sf"/>
</dbReference>
<dbReference type="NCBIfam" id="TIGR04416">
    <property type="entry name" value="group_II_RT_mat"/>
    <property type="match status" value="1"/>
</dbReference>
<reference evidence="4 6" key="2">
    <citation type="submission" date="2023-07" db="EMBL/GenBank/DDBJ databases">
        <title>Genomic Encyclopedia of Type Strains, Phase IV (KMG-IV): sequencing the most valuable type-strain genomes for metagenomic binning, comparative biology and taxonomic classification.</title>
        <authorList>
            <person name="Goeker M."/>
        </authorList>
    </citation>
    <scope>NUCLEOTIDE SEQUENCE [LARGE SCALE GENOMIC DNA]</scope>
    <source>
        <strain evidence="4 6">DSM 338</strain>
    </source>
</reference>
<dbReference type="EC" id="2.7.7.49" evidence="4"/>
<evidence type="ECO:0000256" key="1">
    <source>
        <dbReference type="ARBA" id="ARBA00034120"/>
    </source>
</evidence>
<dbReference type="PANTHER" id="PTHR34047">
    <property type="entry name" value="NUCLEAR INTRON MATURASE 1, MITOCHONDRIAL-RELATED"/>
    <property type="match status" value="1"/>
</dbReference>
<organism evidence="3 5">
    <name type="scientific">Xanthobacter flavus</name>
    <dbReference type="NCBI Taxonomy" id="281"/>
    <lineage>
        <taxon>Bacteria</taxon>
        <taxon>Pseudomonadati</taxon>
        <taxon>Pseudomonadota</taxon>
        <taxon>Alphaproteobacteria</taxon>
        <taxon>Hyphomicrobiales</taxon>
        <taxon>Xanthobacteraceae</taxon>
        <taxon>Xanthobacter</taxon>
    </lineage>
</organism>
<dbReference type="RefSeq" id="WP_281810214.1">
    <property type="nucleotide sequence ID" value="NZ_BSDO01000032.1"/>
</dbReference>
<feature type="domain" description="Reverse transcriptase" evidence="2">
    <location>
        <begin position="94"/>
        <end position="327"/>
    </location>
</feature>
<accession>A0A9W6CSS2</accession>
<dbReference type="Proteomes" id="UP001245370">
    <property type="component" value="Unassembled WGS sequence"/>
</dbReference>
<dbReference type="Pfam" id="PF13655">
    <property type="entry name" value="RVT_N"/>
    <property type="match status" value="1"/>
</dbReference>
<protein>
    <submittedName>
        <fullName evidence="3">Group II intron reverse transcriptase/maturase</fullName>
    </submittedName>
    <submittedName>
        <fullName evidence="4">RNA-directed DNA polymerase</fullName>
        <ecNumber evidence="4">2.7.7.49</ecNumber>
    </submittedName>
</protein>
<gene>
    <name evidence="4" type="ORF">GGQ86_004860</name>
    <name evidence="3" type="ORF">XFLAVUS301_54240</name>
</gene>
<keyword evidence="6" id="KW-1185">Reference proteome</keyword>
<dbReference type="EMBL" id="BSDO01000032">
    <property type="protein sequence ID" value="GLI25750.1"/>
    <property type="molecule type" value="Genomic_DNA"/>
</dbReference>
<dbReference type="Pfam" id="PF00078">
    <property type="entry name" value="RVT_1"/>
    <property type="match status" value="1"/>
</dbReference>
<dbReference type="PROSITE" id="PS50878">
    <property type="entry name" value="RT_POL"/>
    <property type="match status" value="1"/>
</dbReference>
<dbReference type="Gene3D" id="1.10.30.50">
    <property type="match status" value="1"/>
</dbReference>
<dbReference type="InterPro" id="IPR000477">
    <property type="entry name" value="RT_dom"/>
</dbReference>
<proteinExistence type="inferred from homology"/>
<sequence length="566" mass="64683">MTVITMTGAASGGEVDWRQIDWASAHRTARRLQMRIAKAVREGRWGKVKALQWLLTHSWSGKVLAVKRVTENQGRRTPGVDGEIWDTPGKRARGTLSLRRRGYRPQPLRRVFIPKANGKLRPLGIPTMKDRAMQALHLLALEPVSESTADPNSYGFRPERASRDAAEQCFQALRQRVSGEWVLDADISGCFDNISHDWLIANIPVDKAMLRKWLESGFMQDGELFATEAGTPQGGIISPTLANMTLDGIERVLHERFAPSHPQRRKNKVNLIRYADDFVITGASKEVLDEAKVLVEGFLRRRGLSLSVEKTKIVHIEEGFDFLGWNVRKYNGKLLIKPAKKNVQTFLRRVRAIIRDARSAKQDHVIGRLNPVIRGWANYHRNQVAAETFQKVDHLIWKQLWQWACRRHPHKPLTWVKDRYFAREGTRNWVFRAEVQDDAGNSTFVRLVKAGDVPIRRHRKIRAEANPFDPAWDSYFAERRGLLMDRQGRNLPPKLWKVQAGVCPVCREMITVHSGWKIHHVVPRALGGTRARANLVLLHPNCYLQAHNDPWKGELAAPVERSFAEA</sequence>
<evidence type="ECO:0000313" key="4">
    <source>
        <dbReference type="EMBL" id="MDR6336361.1"/>
    </source>
</evidence>
<dbReference type="CDD" id="cd01651">
    <property type="entry name" value="RT_G2_intron"/>
    <property type="match status" value="1"/>
</dbReference>
<dbReference type="PANTHER" id="PTHR34047:SF10">
    <property type="entry name" value="GROUP II INTRON-ASSOCIATED OPEN READING FRAME"/>
    <property type="match status" value="1"/>
</dbReference>
<name>A0A9W6CSS2_XANFL</name>
<dbReference type="InterPro" id="IPR003615">
    <property type="entry name" value="HNH_nuc"/>
</dbReference>
<keyword evidence="4" id="KW-0548">Nucleotidyltransferase</keyword>
<dbReference type="GO" id="GO:0003676">
    <property type="term" value="F:nucleic acid binding"/>
    <property type="evidence" value="ECO:0007669"/>
    <property type="project" value="InterPro"/>
</dbReference>
<comment type="similarity">
    <text evidence="1">Belongs to the bacterial reverse transcriptase family.</text>
</comment>
<dbReference type="InterPro" id="IPR025960">
    <property type="entry name" value="RVT_N"/>
</dbReference>
<dbReference type="SUPFAM" id="SSF56672">
    <property type="entry name" value="DNA/RNA polymerases"/>
    <property type="match status" value="1"/>
</dbReference>
<dbReference type="Proteomes" id="UP001144397">
    <property type="component" value="Unassembled WGS sequence"/>
</dbReference>
<dbReference type="InterPro" id="IPR051083">
    <property type="entry name" value="GrpII_Intron_Splice-Mob/Def"/>
</dbReference>